<organism evidence="2 3">
    <name type="scientific">Sporobacter termitidis DSM 10068</name>
    <dbReference type="NCBI Taxonomy" id="1123282"/>
    <lineage>
        <taxon>Bacteria</taxon>
        <taxon>Bacillati</taxon>
        <taxon>Bacillota</taxon>
        <taxon>Clostridia</taxon>
        <taxon>Eubacteriales</taxon>
        <taxon>Oscillospiraceae</taxon>
        <taxon>Sporobacter</taxon>
    </lineage>
</organism>
<dbReference type="GO" id="GO:0004853">
    <property type="term" value="F:uroporphyrinogen decarboxylase activity"/>
    <property type="evidence" value="ECO:0007669"/>
    <property type="project" value="InterPro"/>
</dbReference>
<dbReference type="InterPro" id="IPR052024">
    <property type="entry name" value="Methanogen_methyltrans"/>
</dbReference>
<proteinExistence type="predicted"/>
<name>A0A1M5XKM8_9FIRM</name>
<dbReference type="EMBL" id="FQXV01000005">
    <property type="protein sequence ID" value="SHI00084.1"/>
    <property type="molecule type" value="Genomic_DNA"/>
</dbReference>
<dbReference type="Proteomes" id="UP000183995">
    <property type="component" value="Unassembled WGS sequence"/>
</dbReference>
<dbReference type="AlphaFoldDB" id="A0A1M5XKM8"/>
<protein>
    <submittedName>
        <fullName evidence="2">Uroporphyrinogen decarboxylase (URO-D)</fullName>
    </submittedName>
</protein>
<keyword evidence="3" id="KW-1185">Reference proteome</keyword>
<accession>A0A1M5XKM8</accession>
<dbReference type="PANTHER" id="PTHR47099:SF1">
    <property type="entry name" value="METHYLCOBAMIDE:COM METHYLTRANSFERASE MTBA"/>
    <property type="match status" value="1"/>
</dbReference>
<sequence length="329" mass="37393">MLTKRQNMVETMKGGKPDRFVKGYEALALVYTPFLTTGPRVVKGGEPVKNRWGVTIAYPDNAPGPFPVHDGDHIVIKDIEHWKDYVTPPSVIFSDEEWAPVVEQVSQIDRNEYFVAPFVAPGIFEQCHYLLEITNCLTAFYTNPDEMHEIIDMIADWEVQYAEQICKYIKPDALFHHDDWGSQISSFISPAMFEEFILPAYKKVYGYYKAHGVEIIVHHSDSYGENLVPFMIDMGMDVWQGVMSTNDIPGLVKKYGGQLTFMGGIDNGKVDREDSSPEVIHEEVFKYCRECGTKYFIPCTTMGDPLSIYPGVYEAVMAEIDKASAEMFK</sequence>
<dbReference type="OrthoDB" id="9815759at2"/>
<reference evidence="2 3" key="1">
    <citation type="submission" date="2016-11" db="EMBL/GenBank/DDBJ databases">
        <authorList>
            <person name="Jaros S."/>
            <person name="Januszkiewicz K."/>
            <person name="Wedrychowicz H."/>
        </authorList>
    </citation>
    <scope>NUCLEOTIDE SEQUENCE [LARGE SCALE GENOMIC DNA]</scope>
    <source>
        <strain evidence="2 3">DSM 10068</strain>
    </source>
</reference>
<evidence type="ECO:0000259" key="1">
    <source>
        <dbReference type="Pfam" id="PF01208"/>
    </source>
</evidence>
<dbReference type="RefSeq" id="WP_073078073.1">
    <property type="nucleotide sequence ID" value="NZ_FQXV01000005.1"/>
</dbReference>
<dbReference type="GO" id="GO:0006779">
    <property type="term" value="P:porphyrin-containing compound biosynthetic process"/>
    <property type="evidence" value="ECO:0007669"/>
    <property type="project" value="InterPro"/>
</dbReference>
<dbReference type="PANTHER" id="PTHR47099">
    <property type="entry name" value="METHYLCOBAMIDE:COM METHYLTRANSFERASE MTBA"/>
    <property type="match status" value="1"/>
</dbReference>
<dbReference type="SUPFAM" id="SSF51726">
    <property type="entry name" value="UROD/MetE-like"/>
    <property type="match status" value="1"/>
</dbReference>
<dbReference type="Pfam" id="PF01208">
    <property type="entry name" value="URO-D"/>
    <property type="match status" value="1"/>
</dbReference>
<feature type="domain" description="Uroporphyrinogen decarboxylase (URO-D)" evidence="1">
    <location>
        <begin position="122"/>
        <end position="295"/>
    </location>
</feature>
<dbReference type="InterPro" id="IPR038071">
    <property type="entry name" value="UROD/MetE-like_sf"/>
</dbReference>
<gene>
    <name evidence="2" type="ORF">SAMN02745823_01882</name>
</gene>
<evidence type="ECO:0000313" key="2">
    <source>
        <dbReference type="EMBL" id="SHI00084.1"/>
    </source>
</evidence>
<dbReference type="Gene3D" id="3.20.20.210">
    <property type="match status" value="1"/>
</dbReference>
<dbReference type="STRING" id="1123282.SAMN02745823_01882"/>
<dbReference type="InterPro" id="IPR000257">
    <property type="entry name" value="Uroporphyrinogen_deCOase"/>
</dbReference>
<evidence type="ECO:0000313" key="3">
    <source>
        <dbReference type="Proteomes" id="UP000183995"/>
    </source>
</evidence>